<keyword evidence="8" id="KW-0418">Kinase</keyword>
<dbReference type="PROSITE" id="PS50046">
    <property type="entry name" value="PHYTOCHROME_2"/>
    <property type="match status" value="1"/>
</dbReference>
<evidence type="ECO:0000256" key="7">
    <source>
        <dbReference type="ARBA" id="ARBA00022741"/>
    </source>
</evidence>
<dbReference type="SMART" id="SM00911">
    <property type="entry name" value="HWE_HK"/>
    <property type="match status" value="1"/>
</dbReference>
<dbReference type="AlphaFoldDB" id="A0A844YEP6"/>
<name>A0A844YEP6_9SPHN</name>
<dbReference type="PANTHER" id="PTHR41523">
    <property type="entry name" value="TWO-COMPONENT SYSTEM SENSOR PROTEIN"/>
    <property type="match status" value="1"/>
</dbReference>
<dbReference type="Gene3D" id="3.30.450.270">
    <property type="match status" value="1"/>
</dbReference>
<dbReference type="SUPFAM" id="SSF55781">
    <property type="entry name" value="GAF domain-like"/>
    <property type="match status" value="2"/>
</dbReference>
<dbReference type="Gene3D" id="3.40.50.2300">
    <property type="match status" value="1"/>
</dbReference>
<evidence type="ECO:0000256" key="3">
    <source>
        <dbReference type="ARBA" id="ARBA00022543"/>
    </source>
</evidence>
<evidence type="ECO:0000256" key="10">
    <source>
        <dbReference type="ARBA" id="ARBA00022991"/>
    </source>
</evidence>
<evidence type="ECO:0000256" key="5">
    <source>
        <dbReference type="ARBA" id="ARBA00022606"/>
    </source>
</evidence>
<dbReference type="EMBL" id="WTYN01000001">
    <property type="protein sequence ID" value="MXO62631.1"/>
    <property type="molecule type" value="Genomic_DNA"/>
</dbReference>
<keyword evidence="3" id="KW-0600">Photoreceptor protein</keyword>
<dbReference type="GO" id="GO:0004673">
    <property type="term" value="F:protein histidine kinase activity"/>
    <property type="evidence" value="ECO:0007669"/>
    <property type="project" value="UniProtKB-EC"/>
</dbReference>
<feature type="domain" description="Phytochrome chromophore attachment site" evidence="13">
    <location>
        <begin position="146"/>
        <end position="303"/>
    </location>
</feature>
<keyword evidence="7" id="KW-0547">Nucleotide-binding</keyword>
<gene>
    <name evidence="15" type="ORF">GRI48_06360</name>
</gene>
<dbReference type="Pfam" id="PF00072">
    <property type="entry name" value="Response_reg"/>
    <property type="match status" value="1"/>
</dbReference>
<keyword evidence="10" id="KW-0157">Chromophore</keyword>
<comment type="caution">
    <text evidence="15">The sequence shown here is derived from an EMBL/GenBank/DDBJ whole genome shotgun (WGS) entry which is preliminary data.</text>
</comment>
<keyword evidence="4 12" id="KW-0597">Phosphoprotein</keyword>
<keyword evidence="6" id="KW-0808">Transferase</keyword>
<accession>A0A844YEP6</accession>
<sequence length="859" mass="95077">MSEATTIDKVDLTNCDREPIHQLGRIQDFGALIAVNSDWFVSQRSTNIAEILGEDIDAPQGEALANVFSPEAMTRLRFAAQSPEEMVVVDRIFGIDLLGNGKLFDCAVHRSGSLIIIEFEPHPEGERAPQIGVLRPMMAELEAHKDVNYLCANAARQLKALLGFDRVMVYRFHQDDSGEVIAEAREPHLGAFLHLRYPKTDIPTQARRLYVLNPFRIIADVNAEPVPIEPEMSFDNEPLDLSHSSLRAVSPIHIEYLKNMGVGASLSISIIVDGKLWGLFACHHYSAKGLPYSVRSLSELYSQFFSLILERLLSQATSRLRDKGRAIHHRLMAQLAGGSPLVESLPAIDQAIGQVIAHDGMSAYIDGVYKTRGIAPSKDEFRSLLSALNSAATSTIIATDELASRIPAARAFADRVVGALIVPVSRRPRDYIVFWRKELKQTVVWAGNPEKPVEYGPNGARLTPRKSFEAWQQEVSGKSSVWNTDEVEIAEALRVTLLEVILRMTDEAVQERARAQQQQELLISELNHRVRNILNLIRSLIGQSRHEAVNIGDFTALIGGRISALAKAHDNITRENWSHASVVELIESEAEAYIGNKLDRMTIKGRDRFVAPEAYTVLSLVIHEMMTNSAKYGSLCDSHGTLAITLSEKDDGDLQIDWVERGGPPVQVPKRRGFGSTIIEKSIPFELQGEAKIDYKLEGVEACFVIPQRYLAAIEDQEEVEADRDRMAKAQRTKMDSQHKLPDHVLVIEDSMIIALDTEDCLEQLGIKSIDIAGSVNSALEAISKRTPDFAILDYNLGTESSDPVATELRKLGVPFVLATGYGEMAERLEDIGAFSLLKKPYGKAELEGALTLLTSGEA</sequence>
<dbReference type="InterPro" id="IPR016132">
    <property type="entry name" value="Phyto_chromo_attachment"/>
</dbReference>
<dbReference type="EC" id="2.7.13.3" evidence="2"/>
<comment type="catalytic activity">
    <reaction evidence="1">
        <text>ATP + protein L-histidine = ADP + protein N-phospho-L-histidine.</text>
        <dbReference type="EC" id="2.7.13.3"/>
    </reaction>
</comment>
<dbReference type="SUPFAM" id="SSF52172">
    <property type="entry name" value="CheY-like"/>
    <property type="match status" value="1"/>
</dbReference>
<dbReference type="Pfam" id="PF01590">
    <property type="entry name" value="GAF"/>
    <property type="match status" value="1"/>
</dbReference>
<feature type="domain" description="Response regulatory" evidence="14">
    <location>
        <begin position="744"/>
        <end position="855"/>
    </location>
</feature>
<dbReference type="InterPro" id="IPR029016">
    <property type="entry name" value="GAF-like_dom_sf"/>
</dbReference>
<dbReference type="Gene3D" id="3.30.450.20">
    <property type="entry name" value="PAS domain"/>
    <property type="match status" value="1"/>
</dbReference>
<evidence type="ECO:0000256" key="8">
    <source>
        <dbReference type="ARBA" id="ARBA00022777"/>
    </source>
</evidence>
<evidence type="ECO:0000256" key="11">
    <source>
        <dbReference type="ARBA" id="ARBA00023170"/>
    </source>
</evidence>
<evidence type="ECO:0000259" key="14">
    <source>
        <dbReference type="PROSITE" id="PS50110"/>
    </source>
</evidence>
<evidence type="ECO:0000313" key="15">
    <source>
        <dbReference type="EMBL" id="MXO62631.1"/>
    </source>
</evidence>
<dbReference type="InterPro" id="IPR035965">
    <property type="entry name" value="PAS-like_dom_sf"/>
</dbReference>
<dbReference type="Gene3D" id="3.30.450.40">
    <property type="match status" value="1"/>
</dbReference>
<dbReference type="SMART" id="SM00065">
    <property type="entry name" value="GAF"/>
    <property type="match status" value="1"/>
</dbReference>
<dbReference type="InterPro" id="IPR009219">
    <property type="entry name" value="Bactrphtchr_CheY"/>
</dbReference>
<dbReference type="InterPro" id="IPR003018">
    <property type="entry name" value="GAF"/>
</dbReference>
<dbReference type="PIRSF" id="PIRSF036397">
    <property type="entry name" value="Bactrphtchrm_rec"/>
    <property type="match status" value="1"/>
</dbReference>
<keyword evidence="5" id="KW-0716">Sensory transduction</keyword>
<organism evidence="15 16">
    <name type="scientific">Qipengyuania oceanensis</name>
    <dbReference type="NCBI Taxonomy" id="1463597"/>
    <lineage>
        <taxon>Bacteria</taxon>
        <taxon>Pseudomonadati</taxon>
        <taxon>Pseudomonadota</taxon>
        <taxon>Alphaproteobacteria</taxon>
        <taxon>Sphingomonadales</taxon>
        <taxon>Erythrobacteraceae</taxon>
        <taxon>Qipengyuania</taxon>
    </lineage>
</organism>
<dbReference type="GO" id="GO:0009881">
    <property type="term" value="F:photoreceptor activity"/>
    <property type="evidence" value="ECO:0007669"/>
    <property type="project" value="UniProtKB-KW"/>
</dbReference>
<dbReference type="InterPro" id="IPR001294">
    <property type="entry name" value="Phytochrome"/>
</dbReference>
<proteinExistence type="predicted"/>
<dbReference type="InterPro" id="IPR013515">
    <property type="entry name" value="Phytochrome_cen-reg"/>
</dbReference>
<dbReference type="PRINTS" id="PR01033">
    <property type="entry name" value="PHYTOCHROME"/>
</dbReference>
<dbReference type="GO" id="GO:0006355">
    <property type="term" value="P:regulation of DNA-templated transcription"/>
    <property type="evidence" value="ECO:0007669"/>
    <property type="project" value="InterPro"/>
</dbReference>
<dbReference type="SMART" id="SM00448">
    <property type="entry name" value="REC"/>
    <property type="match status" value="1"/>
</dbReference>
<dbReference type="GO" id="GO:0000160">
    <property type="term" value="P:phosphorelay signal transduction system"/>
    <property type="evidence" value="ECO:0007669"/>
    <property type="project" value="InterPro"/>
</dbReference>
<protein>
    <recommendedName>
        <fullName evidence="2">histidine kinase</fullName>
        <ecNumber evidence="2">2.7.13.3</ecNumber>
    </recommendedName>
</protein>
<dbReference type="InterPro" id="IPR043150">
    <property type="entry name" value="Phytochrome_PHY_sf"/>
</dbReference>
<evidence type="ECO:0000259" key="13">
    <source>
        <dbReference type="PROSITE" id="PS50046"/>
    </source>
</evidence>
<dbReference type="Pfam" id="PF07536">
    <property type="entry name" value="HWE_HK"/>
    <property type="match status" value="1"/>
</dbReference>
<dbReference type="Proteomes" id="UP000445582">
    <property type="component" value="Unassembled WGS sequence"/>
</dbReference>
<dbReference type="SUPFAM" id="SSF55785">
    <property type="entry name" value="PYP-like sensor domain (PAS domain)"/>
    <property type="match status" value="1"/>
</dbReference>
<keyword evidence="9" id="KW-0067">ATP-binding</keyword>
<dbReference type="PROSITE" id="PS50110">
    <property type="entry name" value="RESPONSE_REGULATORY"/>
    <property type="match status" value="1"/>
</dbReference>
<dbReference type="Pfam" id="PF00360">
    <property type="entry name" value="PHY"/>
    <property type="match status" value="1"/>
</dbReference>
<evidence type="ECO:0000256" key="4">
    <source>
        <dbReference type="ARBA" id="ARBA00022553"/>
    </source>
</evidence>
<dbReference type="InterPro" id="IPR036890">
    <property type="entry name" value="HATPase_C_sf"/>
</dbReference>
<dbReference type="OrthoDB" id="136506at2"/>
<dbReference type="InterPro" id="IPR013654">
    <property type="entry name" value="PAS_2"/>
</dbReference>
<evidence type="ECO:0000256" key="9">
    <source>
        <dbReference type="ARBA" id="ARBA00022840"/>
    </source>
</evidence>
<evidence type="ECO:0000256" key="2">
    <source>
        <dbReference type="ARBA" id="ARBA00012438"/>
    </source>
</evidence>
<dbReference type="InterPro" id="IPR001789">
    <property type="entry name" value="Sig_transdc_resp-reg_receiver"/>
</dbReference>
<dbReference type="InterPro" id="IPR011102">
    <property type="entry name" value="Sig_transdc_His_kinase_HWE"/>
</dbReference>
<dbReference type="GO" id="GO:0005524">
    <property type="term" value="F:ATP binding"/>
    <property type="evidence" value="ECO:0007669"/>
    <property type="project" value="UniProtKB-KW"/>
</dbReference>
<evidence type="ECO:0000256" key="6">
    <source>
        <dbReference type="ARBA" id="ARBA00022679"/>
    </source>
</evidence>
<dbReference type="PANTHER" id="PTHR41523:SF7">
    <property type="entry name" value="HISTIDINE KINASE"/>
    <property type="match status" value="1"/>
</dbReference>
<evidence type="ECO:0000256" key="12">
    <source>
        <dbReference type="PROSITE-ProRule" id="PRU00169"/>
    </source>
</evidence>
<evidence type="ECO:0000256" key="1">
    <source>
        <dbReference type="ARBA" id="ARBA00000085"/>
    </source>
</evidence>
<evidence type="ECO:0000313" key="16">
    <source>
        <dbReference type="Proteomes" id="UP000445582"/>
    </source>
</evidence>
<dbReference type="InterPro" id="IPR011006">
    <property type="entry name" value="CheY-like_superfamily"/>
</dbReference>
<keyword evidence="11" id="KW-0675">Receptor</keyword>
<dbReference type="GO" id="GO:0009584">
    <property type="term" value="P:detection of visible light"/>
    <property type="evidence" value="ECO:0007669"/>
    <property type="project" value="InterPro"/>
</dbReference>
<keyword evidence="16" id="KW-1185">Reference proteome</keyword>
<dbReference type="Gene3D" id="3.30.565.10">
    <property type="entry name" value="Histidine kinase-like ATPase, C-terminal domain"/>
    <property type="match status" value="1"/>
</dbReference>
<reference evidence="15 16" key="1">
    <citation type="submission" date="2019-12" db="EMBL/GenBank/DDBJ databases">
        <title>Genomic-based taxomic classification of the family Erythrobacteraceae.</title>
        <authorList>
            <person name="Xu L."/>
        </authorList>
    </citation>
    <scope>NUCLEOTIDE SEQUENCE [LARGE SCALE GENOMIC DNA]</scope>
    <source>
        <strain evidence="15 16">MCCC 1A09965</strain>
    </source>
</reference>
<dbReference type="Pfam" id="PF08446">
    <property type="entry name" value="PAS_2"/>
    <property type="match status" value="1"/>
</dbReference>
<dbReference type="RefSeq" id="WP_160673006.1">
    <property type="nucleotide sequence ID" value="NZ_WTYN01000001.1"/>
</dbReference>
<feature type="modified residue" description="4-aspartylphosphate" evidence="12">
    <location>
        <position position="794"/>
    </location>
</feature>